<proteinExistence type="predicted"/>
<protein>
    <submittedName>
        <fullName evidence="1">Uncharacterized protein</fullName>
    </submittedName>
</protein>
<name>A0A385EG67_9CAUD</name>
<keyword evidence="2" id="KW-1185">Reference proteome</keyword>
<evidence type="ECO:0000313" key="1">
    <source>
        <dbReference type="EMBL" id="AXQ69867.1"/>
    </source>
</evidence>
<evidence type="ECO:0000313" key="2">
    <source>
        <dbReference type="Proteomes" id="UP000259683"/>
    </source>
</evidence>
<dbReference type="Proteomes" id="UP000259683">
    <property type="component" value="Segment"/>
</dbReference>
<gene>
    <name evidence="1" type="ORF">CcrSC_gp285</name>
</gene>
<dbReference type="EMBL" id="MH588547">
    <property type="protein sequence ID" value="AXQ69867.1"/>
    <property type="molecule type" value="Genomic_DNA"/>
</dbReference>
<reference evidence="1" key="2">
    <citation type="submission" date="2021-07" db="EMBL/GenBank/DDBJ databases">
        <title>Giant CbK-like Caulobacter bacteriophages have genetically divergent genomes.</title>
        <authorList>
            <person name="Wilson K."/>
            <person name="Ely B."/>
        </authorList>
    </citation>
    <scope>NUCLEOTIDE SEQUENCE</scope>
</reference>
<reference evidence="1" key="1">
    <citation type="submission" date="2018-07" db="EMBL/GenBank/DDBJ databases">
        <authorList>
            <person name="Wilson K.M."/>
            <person name="Ely B."/>
        </authorList>
    </citation>
    <scope>NUCLEOTIDE SEQUENCE</scope>
</reference>
<accession>A0A385EG67</accession>
<sequence length="59" mass="6596">MTKDDALKVAEAVNAIGDVGFYRTETLARLRRAFPEVADVLVIDYPSSRQEREARRASA</sequence>
<organism evidence="1 2">
    <name type="scientific">Caulobacter phage CcrSC</name>
    <dbReference type="NCBI Taxonomy" id="2283272"/>
    <lineage>
        <taxon>Viruses</taxon>
        <taxon>Duplodnaviria</taxon>
        <taxon>Heunggongvirae</taxon>
        <taxon>Uroviricota</taxon>
        <taxon>Caudoviricetes</taxon>
        <taxon>Jeanschmidtviridae</taxon>
        <taxon>Bertelyvirus</taxon>
        <taxon>Bertelyvirus SC</taxon>
    </lineage>
</organism>